<dbReference type="SMART" id="SM00220">
    <property type="entry name" value="S_TKc"/>
    <property type="match status" value="1"/>
</dbReference>
<feature type="region of interest" description="Disordered" evidence="11">
    <location>
        <begin position="306"/>
        <end position="349"/>
    </location>
</feature>
<feature type="compositionally biased region" description="Acidic residues" evidence="11">
    <location>
        <begin position="317"/>
        <end position="338"/>
    </location>
</feature>
<evidence type="ECO:0000256" key="8">
    <source>
        <dbReference type="ARBA" id="ARBA00047899"/>
    </source>
</evidence>
<evidence type="ECO:0000256" key="6">
    <source>
        <dbReference type="ARBA" id="ARBA00022777"/>
    </source>
</evidence>
<dbReference type="AlphaFoldDB" id="A0A7J7RSL2"/>
<dbReference type="Proteomes" id="UP000527355">
    <property type="component" value="Unassembled WGS sequence"/>
</dbReference>
<sequence>MANDSPAKSLVDIDLSALRDPAGIFELVEVVGNGTYGQVYKGRHVKTGQLAAIKVMDVTEDEEEEIKLEINMLKKYSHHRNIATYYGAFIKKSPPGHDDQLWLVMEFCGAGSITDLVKNTKGNTLKEDWIAYISREILRGLAHLHIHHVIHRDIKGQNVLLTENAEVKLVDFGVSAQLDRTVGRRNTFIGTPYWMAPEVIACDENPDATYDYRSDLWSCGITAIEMAEGAPPLCDMHPMRALFLIPRNPPPRLKSKKWSKKFFSFIEGCLVKNYMQRPSTEQLLKHPFIRDQPNERQVRIQLKDHIDRTRKKRGEKDETEYEYSGSEEEEEEVPEQEGEPSSIVNVPGESTLRRDFLRLQQENKERSEALRRQQLLQEQQLREQEEYKRQLLAERQKRIEQQKEQRRRLEEQQRREREARRQQEREQRRREQEEKRRLEELERRRKEDEERRRAEEEKRRVEREQHDHRRPHPQPPPQERSKPSYHAPEPRPHYEPADRAREVPVRTTSRSPVLSRRDSPLQGSGQQNSQAGQRNSTSSIEPRLLWERVEKLAPRPGSGSSSGSSNSGSQPGSHPGSQSGSGERFRVRSSSKSEGSPSQRLENAAKKPEDKREVFRPLKPADLTALAKELRAVEDVRPPHKVTDYSSSSEESGTTDEEDDDPEQEGPGEPMSGPEDTRAASSLNLSNGETESVRTMIVHDDVESEPAMTPSKEGTLIVRQSTVDQKRASHHESNGFAGRIHLLPDLLQQSHSSSTSSTSSSPSSSQPTPTMSPQTPQDKLTANETQSASSTLQKHKSSSSFTPFIDPRLLQISPSSGTTVTSVVGFSCDGMRPEAIRQDPTRKGSVVNVNPTNTRPQSDTPEIRKYKKRFNSEILCAALWGVNLLVGTESGLMLLDRSGQGKVYPLINRRRFQQMDVLEGLNVLVTISGKKDKLRVYYLSWLRNKILHNDPEVEKKQGWTTVGDLEGCVHYKVVKYERIKFLVIALKSSVEVYAWAPKPYHKFMAFKSFADLAHRPLLVDLTVEEGQRLKVIYGSCAGFHAVDVDSGSVYDIYLPTHIQCSIKPHAIIILPNTDGMELLVCYEDEGVYVNTYGRITKDVVLQWGEMPTSVAYIRSNQTMGWGEKAIEIRSVETGHLDGVFMHKRAQRLKFLCERNDKVFFASVRSGGSSQVYFMTLGRTSLLSW</sequence>
<dbReference type="Gene3D" id="1.10.510.10">
    <property type="entry name" value="Transferase(Phosphotransferase) domain 1"/>
    <property type="match status" value="1"/>
</dbReference>
<accession>A0A7J7RSL2</accession>
<dbReference type="CDD" id="cd06636">
    <property type="entry name" value="STKc_MAP4K4_6_N"/>
    <property type="match status" value="1"/>
</dbReference>
<comment type="catalytic activity">
    <reaction evidence="9">
        <text>L-seryl-[protein] + ATP = O-phospho-L-seryl-[protein] + ADP + H(+)</text>
        <dbReference type="Rhea" id="RHEA:17989"/>
        <dbReference type="Rhea" id="RHEA-COMP:9863"/>
        <dbReference type="Rhea" id="RHEA-COMP:11604"/>
        <dbReference type="ChEBI" id="CHEBI:15378"/>
        <dbReference type="ChEBI" id="CHEBI:29999"/>
        <dbReference type="ChEBI" id="CHEBI:30616"/>
        <dbReference type="ChEBI" id="CHEBI:83421"/>
        <dbReference type="ChEBI" id="CHEBI:456216"/>
        <dbReference type="EC" id="2.7.11.1"/>
    </reaction>
</comment>
<keyword evidence="15" id="KW-1185">Reference proteome</keyword>
<feature type="compositionally biased region" description="Basic and acidic residues" evidence="11">
    <location>
        <begin position="628"/>
        <end position="643"/>
    </location>
</feature>
<dbReference type="GO" id="GO:0005829">
    <property type="term" value="C:cytosol"/>
    <property type="evidence" value="ECO:0007669"/>
    <property type="project" value="TreeGrafter"/>
</dbReference>
<dbReference type="PROSITE" id="PS00108">
    <property type="entry name" value="PROTEIN_KINASE_ST"/>
    <property type="match status" value="1"/>
</dbReference>
<dbReference type="PANTHER" id="PTHR47096">
    <property type="entry name" value="MISSHAPEN LIKE KINASE 1"/>
    <property type="match status" value="1"/>
</dbReference>
<dbReference type="FunFam" id="1.10.510.10:FF:000003">
    <property type="entry name" value="TRAF2 and NCK-interacting protein kinase isoform 4"/>
    <property type="match status" value="1"/>
</dbReference>
<dbReference type="EC" id="2.7.11.1" evidence="2"/>
<comment type="caution">
    <text evidence="14">The sequence shown here is derived from an EMBL/GenBank/DDBJ whole genome shotgun (WGS) entry which is preliminary data.</text>
</comment>
<dbReference type="SUPFAM" id="SSF56112">
    <property type="entry name" value="Protein kinase-like (PK-like)"/>
    <property type="match status" value="1"/>
</dbReference>
<reference evidence="14 15" key="1">
    <citation type="journal article" date="2020" name="Nature">
        <title>Six reference-quality genomes reveal evolution of bat adaptations.</title>
        <authorList>
            <person name="Jebb D."/>
            <person name="Huang Z."/>
            <person name="Pippel M."/>
            <person name="Hughes G.M."/>
            <person name="Lavrichenko K."/>
            <person name="Devanna P."/>
            <person name="Winkler S."/>
            <person name="Jermiin L.S."/>
            <person name="Skirmuntt E.C."/>
            <person name="Katzourakis A."/>
            <person name="Burkitt-Gray L."/>
            <person name="Ray D.A."/>
            <person name="Sullivan K.A.M."/>
            <person name="Roscito J.G."/>
            <person name="Kirilenko B.M."/>
            <person name="Davalos L.M."/>
            <person name="Corthals A.P."/>
            <person name="Power M.L."/>
            <person name="Jones G."/>
            <person name="Ransome R.D."/>
            <person name="Dechmann D.K.N."/>
            <person name="Locatelli A.G."/>
            <person name="Puechmaille S.J."/>
            <person name="Fedrigo O."/>
            <person name="Jarvis E.D."/>
            <person name="Hiller M."/>
            <person name="Vernes S.C."/>
            <person name="Myers E.W."/>
            <person name="Teeling E.C."/>
        </authorList>
    </citation>
    <scope>NUCLEOTIDE SEQUENCE [LARGE SCALE GENOMIC DNA]</scope>
    <source>
        <strain evidence="14">MMyoMyo1</strain>
        <tissue evidence="14">Flight muscle</tissue>
    </source>
</reference>
<keyword evidence="6 14" id="KW-0418">Kinase</keyword>
<keyword evidence="4" id="KW-0808">Transferase</keyword>
<dbReference type="InterPro" id="IPR008271">
    <property type="entry name" value="Ser/Thr_kinase_AS"/>
</dbReference>
<feature type="compositionally biased region" description="Basic and acidic residues" evidence="11">
    <location>
        <begin position="397"/>
        <end position="467"/>
    </location>
</feature>
<proteinExistence type="inferred from homology"/>
<evidence type="ECO:0000256" key="1">
    <source>
        <dbReference type="ARBA" id="ARBA00008874"/>
    </source>
</evidence>
<evidence type="ECO:0000259" key="13">
    <source>
        <dbReference type="PROSITE" id="PS50219"/>
    </source>
</evidence>
<feature type="compositionally biased region" description="Low complexity" evidence="11">
    <location>
        <begin position="556"/>
        <end position="582"/>
    </location>
</feature>
<dbReference type="InterPro" id="IPR051700">
    <property type="entry name" value="STE20_Ser-Thr_kinase"/>
</dbReference>
<comment type="similarity">
    <text evidence="1">Belongs to the protein kinase superfamily. STE Ser/Thr protein kinase family. STE20 subfamily.</text>
</comment>
<feature type="compositionally biased region" description="Polar residues" evidence="11">
    <location>
        <begin position="679"/>
        <end position="690"/>
    </location>
</feature>
<dbReference type="Pfam" id="PF00069">
    <property type="entry name" value="Pkinase"/>
    <property type="match status" value="1"/>
</dbReference>
<dbReference type="InterPro" id="IPR001180">
    <property type="entry name" value="CNH_dom"/>
</dbReference>
<dbReference type="FunFam" id="3.30.200.20:FF:000006">
    <property type="entry name" value="TRAF2 and NCK-interacting protein kinase isoform 4"/>
    <property type="match status" value="1"/>
</dbReference>
<feature type="domain" description="Protein kinase" evidence="12">
    <location>
        <begin position="25"/>
        <end position="289"/>
    </location>
</feature>
<evidence type="ECO:0000256" key="3">
    <source>
        <dbReference type="ARBA" id="ARBA00022527"/>
    </source>
</evidence>
<evidence type="ECO:0000259" key="12">
    <source>
        <dbReference type="PROSITE" id="PS50011"/>
    </source>
</evidence>
<feature type="binding site" evidence="10">
    <location>
        <position position="54"/>
    </location>
    <ligand>
        <name>ATP</name>
        <dbReference type="ChEBI" id="CHEBI:30616"/>
    </ligand>
</feature>
<evidence type="ECO:0000256" key="9">
    <source>
        <dbReference type="ARBA" id="ARBA00048679"/>
    </source>
</evidence>
<dbReference type="InterPro" id="IPR011009">
    <property type="entry name" value="Kinase-like_dom_sf"/>
</dbReference>
<dbReference type="InterPro" id="IPR000719">
    <property type="entry name" value="Prot_kinase_dom"/>
</dbReference>
<evidence type="ECO:0000256" key="4">
    <source>
        <dbReference type="ARBA" id="ARBA00022679"/>
    </source>
</evidence>
<evidence type="ECO:0000256" key="10">
    <source>
        <dbReference type="PROSITE-ProRule" id="PRU10141"/>
    </source>
</evidence>
<evidence type="ECO:0000256" key="2">
    <source>
        <dbReference type="ARBA" id="ARBA00012513"/>
    </source>
</evidence>
<feature type="domain" description="CNH" evidence="13">
    <location>
        <begin position="871"/>
        <end position="1158"/>
    </location>
</feature>
<feature type="region of interest" description="Disordered" evidence="11">
    <location>
        <begin position="748"/>
        <end position="800"/>
    </location>
</feature>
<evidence type="ECO:0000256" key="11">
    <source>
        <dbReference type="SAM" id="MobiDB-lite"/>
    </source>
</evidence>
<dbReference type="PROSITE" id="PS50219">
    <property type="entry name" value="CNH"/>
    <property type="match status" value="1"/>
</dbReference>
<dbReference type="InterPro" id="IPR017441">
    <property type="entry name" value="Protein_kinase_ATP_BS"/>
</dbReference>
<evidence type="ECO:0000256" key="7">
    <source>
        <dbReference type="ARBA" id="ARBA00022840"/>
    </source>
</evidence>
<feature type="compositionally biased region" description="Low complexity" evidence="11">
    <location>
        <begin position="522"/>
        <end position="536"/>
    </location>
</feature>
<keyword evidence="7 10" id="KW-0067">ATP-binding</keyword>
<feature type="region of interest" description="Disordered" evidence="11">
    <location>
        <begin position="397"/>
        <end position="732"/>
    </location>
</feature>
<evidence type="ECO:0000256" key="5">
    <source>
        <dbReference type="ARBA" id="ARBA00022741"/>
    </source>
</evidence>
<comment type="catalytic activity">
    <reaction evidence="8">
        <text>L-threonyl-[protein] + ATP = O-phospho-L-threonyl-[protein] + ADP + H(+)</text>
        <dbReference type="Rhea" id="RHEA:46608"/>
        <dbReference type="Rhea" id="RHEA-COMP:11060"/>
        <dbReference type="Rhea" id="RHEA-COMP:11605"/>
        <dbReference type="ChEBI" id="CHEBI:15378"/>
        <dbReference type="ChEBI" id="CHEBI:30013"/>
        <dbReference type="ChEBI" id="CHEBI:30616"/>
        <dbReference type="ChEBI" id="CHEBI:61977"/>
        <dbReference type="ChEBI" id="CHEBI:456216"/>
        <dbReference type="EC" id="2.7.11.1"/>
    </reaction>
</comment>
<dbReference type="PROSITE" id="PS50011">
    <property type="entry name" value="PROTEIN_KINASE_DOM"/>
    <property type="match status" value="1"/>
</dbReference>
<dbReference type="VEuPathDB" id="HostDB:GeneID_118679039"/>
<dbReference type="SMART" id="SM00036">
    <property type="entry name" value="CNH"/>
    <property type="match status" value="1"/>
</dbReference>
<feature type="compositionally biased region" description="Acidic residues" evidence="11">
    <location>
        <begin position="653"/>
        <end position="666"/>
    </location>
</feature>
<keyword evidence="5 10" id="KW-0547">Nucleotide-binding</keyword>
<feature type="compositionally biased region" description="Low complexity" evidence="11">
    <location>
        <begin position="748"/>
        <end position="777"/>
    </location>
</feature>
<dbReference type="GO" id="GO:0005524">
    <property type="term" value="F:ATP binding"/>
    <property type="evidence" value="ECO:0007669"/>
    <property type="project" value="UniProtKB-UniRule"/>
</dbReference>
<keyword evidence="3" id="KW-0723">Serine/threonine-protein kinase</keyword>
<evidence type="ECO:0000313" key="14">
    <source>
        <dbReference type="EMBL" id="KAF6279166.1"/>
    </source>
</evidence>
<feature type="compositionally biased region" description="Polar residues" evidence="11">
    <location>
        <begin position="588"/>
        <end position="601"/>
    </location>
</feature>
<feature type="compositionally biased region" description="Basic and acidic residues" evidence="11">
    <location>
        <begin position="603"/>
        <end position="616"/>
    </location>
</feature>
<feature type="compositionally biased region" description="Basic and acidic residues" evidence="11">
    <location>
        <begin position="544"/>
        <end position="553"/>
    </location>
</feature>
<dbReference type="GO" id="GO:0004674">
    <property type="term" value="F:protein serine/threonine kinase activity"/>
    <property type="evidence" value="ECO:0007669"/>
    <property type="project" value="UniProtKB-KW"/>
</dbReference>
<name>A0A7J7RSL2_MYOMY</name>
<dbReference type="Gene3D" id="3.30.200.20">
    <property type="entry name" value="Phosphorylase Kinase, domain 1"/>
    <property type="match status" value="1"/>
</dbReference>
<dbReference type="PROSITE" id="PS00107">
    <property type="entry name" value="PROTEIN_KINASE_ATP"/>
    <property type="match status" value="1"/>
</dbReference>
<dbReference type="EMBL" id="JABWUV010000022">
    <property type="protein sequence ID" value="KAF6279166.1"/>
    <property type="molecule type" value="Genomic_DNA"/>
</dbReference>
<organism evidence="14 15">
    <name type="scientific">Myotis myotis</name>
    <name type="common">Greater mouse-eared bat</name>
    <name type="synonym">Vespertilio myotis</name>
    <dbReference type="NCBI Taxonomy" id="51298"/>
    <lineage>
        <taxon>Eukaryota</taxon>
        <taxon>Metazoa</taxon>
        <taxon>Chordata</taxon>
        <taxon>Craniata</taxon>
        <taxon>Vertebrata</taxon>
        <taxon>Euteleostomi</taxon>
        <taxon>Mammalia</taxon>
        <taxon>Eutheria</taxon>
        <taxon>Laurasiatheria</taxon>
        <taxon>Chiroptera</taxon>
        <taxon>Yangochiroptera</taxon>
        <taxon>Vespertilionidae</taxon>
        <taxon>Myotis</taxon>
    </lineage>
</organism>
<protein>
    <recommendedName>
        <fullName evidence="2">non-specific serine/threonine protein kinase</fullName>
        <ecNumber evidence="2">2.7.11.1</ecNumber>
    </recommendedName>
</protein>
<feature type="compositionally biased region" description="Basic and acidic residues" evidence="11">
    <location>
        <begin position="488"/>
        <end position="504"/>
    </location>
</feature>
<dbReference type="Pfam" id="PF00780">
    <property type="entry name" value="CNH"/>
    <property type="match status" value="1"/>
</dbReference>
<dbReference type="PANTHER" id="PTHR47096:SF1">
    <property type="entry name" value="MISSHAPEN LIKE KINASE 1"/>
    <property type="match status" value="1"/>
</dbReference>
<gene>
    <name evidence="14" type="ORF">mMyoMyo1_012748</name>
</gene>
<evidence type="ECO:0000313" key="15">
    <source>
        <dbReference type="Proteomes" id="UP000527355"/>
    </source>
</evidence>